<gene>
    <name evidence="14" type="primary">cysE_1</name>
    <name evidence="14" type="ORF">NCTC10047_00174</name>
</gene>
<dbReference type="AlphaFoldDB" id="A0A3S4FXD4"/>
<evidence type="ECO:0000313" key="15">
    <source>
        <dbReference type="Proteomes" id="UP000275676"/>
    </source>
</evidence>
<evidence type="ECO:0000256" key="5">
    <source>
        <dbReference type="ARBA" id="ARBA00018522"/>
    </source>
</evidence>
<keyword evidence="10" id="KW-0198">Cysteine biosynthesis</keyword>
<sequence>MPCEELEIVWNNIKAEARALADCEPMLASFYHATLLKHENLGSALSYMLANKLASPIMPAIAIREVVEEAYAADPEMIASAACDIQAVRTRDPAVDKYSTPLLYLKGFHALQAYRIGHWLWNKGRRALAIFLQNQVSVSFQVDIHPAAKIGRGIMLDHATGIVVGETAVIEDDVSILQSVTLGGTGKTSGDRHPKIREGVMIGAGAKILGNIEVGAARKLAQAPSFYSLSRRTPPPQAFRRVLSASRAAISRRWIWTSISTGYTILLSMATASDFELSYLPY</sequence>
<accession>A0A3S4FXD4</accession>
<evidence type="ECO:0000256" key="3">
    <source>
        <dbReference type="ARBA" id="ARBA00007274"/>
    </source>
</evidence>
<dbReference type="EC" id="2.3.1.30" evidence="4"/>
<evidence type="ECO:0000256" key="2">
    <source>
        <dbReference type="ARBA" id="ARBA00004876"/>
    </source>
</evidence>
<dbReference type="NCBIfam" id="NF008349">
    <property type="entry name" value="PRK11132.1"/>
    <property type="match status" value="1"/>
</dbReference>
<keyword evidence="8 14" id="KW-0808">Transferase</keyword>
<evidence type="ECO:0000256" key="1">
    <source>
        <dbReference type="ARBA" id="ARBA00004496"/>
    </source>
</evidence>
<evidence type="ECO:0000256" key="4">
    <source>
        <dbReference type="ARBA" id="ARBA00013266"/>
    </source>
</evidence>
<name>A0A3S4FXD4_SALER</name>
<dbReference type="InterPro" id="IPR011004">
    <property type="entry name" value="Trimer_LpxA-like_sf"/>
</dbReference>
<keyword evidence="11 14" id="KW-0012">Acyltransferase</keyword>
<dbReference type="PANTHER" id="PTHR42811">
    <property type="entry name" value="SERINE ACETYLTRANSFERASE"/>
    <property type="match status" value="1"/>
</dbReference>
<dbReference type="SUPFAM" id="SSF51161">
    <property type="entry name" value="Trimeric LpxA-like enzymes"/>
    <property type="match status" value="1"/>
</dbReference>
<dbReference type="NCBIfam" id="TIGR01172">
    <property type="entry name" value="cysE"/>
    <property type="match status" value="1"/>
</dbReference>
<proteinExistence type="inferred from homology"/>
<evidence type="ECO:0000256" key="10">
    <source>
        <dbReference type="ARBA" id="ARBA00023192"/>
    </source>
</evidence>
<dbReference type="InterPro" id="IPR042122">
    <property type="entry name" value="Ser_AcTrfase_N_sf"/>
</dbReference>
<dbReference type="Gene3D" id="1.10.3130.10">
    <property type="entry name" value="serine acetyltransferase, domain 1"/>
    <property type="match status" value="1"/>
</dbReference>
<protein>
    <recommendedName>
        <fullName evidence="5">Serine acetyltransferase</fullName>
        <ecNumber evidence="4">2.3.1.30</ecNumber>
    </recommendedName>
</protein>
<evidence type="ECO:0000256" key="8">
    <source>
        <dbReference type="ARBA" id="ARBA00022679"/>
    </source>
</evidence>
<reference evidence="14 15" key="1">
    <citation type="submission" date="2018-12" db="EMBL/GenBank/DDBJ databases">
        <authorList>
            <consortium name="Pathogen Informatics"/>
        </authorList>
    </citation>
    <scope>NUCLEOTIDE SEQUENCE [LARGE SCALE GENOMIC DNA]</scope>
    <source>
        <strain evidence="14 15">NCTC10047</strain>
    </source>
</reference>
<comment type="catalytic activity">
    <reaction evidence="12">
        <text>L-serine + acetyl-CoA = O-acetyl-L-serine + CoA</text>
        <dbReference type="Rhea" id="RHEA:24560"/>
        <dbReference type="ChEBI" id="CHEBI:33384"/>
        <dbReference type="ChEBI" id="CHEBI:57287"/>
        <dbReference type="ChEBI" id="CHEBI:57288"/>
        <dbReference type="ChEBI" id="CHEBI:58340"/>
        <dbReference type="EC" id="2.3.1.30"/>
    </reaction>
</comment>
<evidence type="ECO:0000313" key="14">
    <source>
        <dbReference type="EMBL" id="VEA74392.1"/>
    </source>
</evidence>
<evidence type="ECO:0000256" key="6">
    <source>
        <dbReference type="ARBA" id="ARBA00022490"/>
    </source>
</evidence>
<dbReference type="InterPro" id="IPR010493">
    <property type="entry name" value="Ser_AcTrfase_N"/>
</dbReference>
<comment type="similarity">
    <text evidence="3">Belongs to the transferase hexapeptide repeat family.</text>
</comment>
<evidence type="ECO:0000256" key="11">
    <source>
        <dbReference type="ARBA" id="ARBA00023315"/>
    </source>
</evidence>
<keyword evidence="6" id="KW-0963">Cytoplasm</keyword>
<dbReference type="FunFam" id="1.10.3130.10:FF:000001">
    <property type="entry name" value="Acetyltransferase"/>
    <property type="match status" value="1"/>
</dbReference>
<dbReference type="Pfam" id="PF06426">
    <property type="entry name" value="SATase_N"/>
    <property type="match status" value="1"/>
</dbReference>
<dbReference type="Proteomes" id="UP000275676">
    <property type="component" value="Chromosome"/>
</dbReference>
<dbReference type="GO" id="GO:0005737">
    <property type="term" value="C:cytoplasm"/>
    <property type="evidence" value="ECO:0007669"/>
    <property type="project" value="UniProtKB-SubCell"/>
</dbReference>
<dbReference type="GO" id="GO:0009001">
    <property type="term" value="F:serine O-acetyltransferase activity"/>
    <property type="evidence" value="ECO:0007669"/>
    <property type="project" value="UniProtKB-EC"/>
</dbReference>
<keyword evidence="9" id="KW-0677">Repeat</keyword>
<dbReference type="InterPro" id="IPR005881">
    <property type="entry name" value="Ser_O-AcTrfase"/>
</dbReference>
<dbReference type="SMART" id="SM00971">
    <property type="entry name" value="SATase_N"/>
    <property type="match status" value="1"/>
</dbReference>
<dbReference type="CDD" id="cd03354">
    <property type="entry name" value="LbH_SAT"/>
    <property type="match status" value="1"/>
</dbReference>
<dbReference type="FunFam" id="2.160.10.10:FF:000002">
    <property type="entry name" value="Serine acetyltransferase"/>
    <property type="match status" value="1"/>
</dbReference>
<comment type="pathway">
    <text evidence="2">Amino-acid biosynthesis; L-cysteine biosynthesis; L-cysteine from L-serine: step 1/2.</text>
</comment>
<organism evidence="14 15">
    <name type="scientific">Salmonella enterica subsp. arizonae</name>
    <dbReference type="NCBI Taxonomy" id="59203"/>
    <lineage>
        <taxon>Bacteria</taxon>
        <taxon>Pseudomonadati</taxon>
        <taxon>Pseudomonadota</taxon>
        <taxon>Gammaproteobacteria</taxon>
        <taxon>Enterobacterales</taxon>
        <taxon>Enterobacteriaceae</taxon>
        <taxon>Salmonella</taxon>
    </lineage>
</organism>
<dbReference type="EMBL" id="LR134156">
    <property type="protein sequence ID" value="VEA74392.1"/>
    <property type="molecule type" value="Genomic_DNA"/>
</dbReference>
<keyword evidence="7" id="KW-0028">Amino-acid biosynthesis</keyword>
<dbReference type="InterPro" id="IPR045304">
    <property type="entry name" value="LbH_SAT"/>
</dbReference>
<evidence type="ECO:0000256" key="9">
    <source>
        <dbReference type="ARBA" id="ARBA00022737"/>
    </source>
</evidence>
<evidence type="ECO:0000256" key="12">
    <source>
        <dbReference type="ARBA" id="ARBA00049486"/>
    </source>
</evidence>
<dbReference type="Gene3D" id="2.160.10.10">
    <property type="entry name" value="Hexapeptide repeat proteins"/>
    <property type="match status" value="1"/>
</dbReference>
<evidence type="ECO:0000259" key="13">
    <source>
        <dbReference type="SMART" id="SM00971"/>
    </source>
</evidence>
<feature type="domain" description="Serine acetyltransferase N-terminal" evidence="13">
    <location>
        <begin position="9"/>
        <end position="113"/>
    </location>
</feature>
<evidence type="ECO:0000256" key="7">
    <source>
        <dbReference type="ARBA" id="ARBA00022605"/>
    </source>
</evidence>
<dbReference type="GO" id="GO:0006535">
    <property type="term" value="P:cysteine biosynthetic process from serine"/>
    <property type="evidence" value="ECO:0007669"/>
    <property type="project" value="InterPro"/>
</dbReference>
<comment type="subcellular location">
    <subcellularLocation>
        <location evidence="1">Cytoplasm</location>
    </subcellularLocation>
</comment>